<dbReference type="AlphaFoldDB" id="A0A1M7I3J9"/>
<dbReference type="OrthoDB" id="5984340at2"/>
<evidence type="ECO:0000256" key="1">
    <source>
        <dbReference type="SAM" id="SignalP"/>
    </source>
</evidence>
<keyword evidence="3" id="KW-1185">Reference proteome</keyword>
<feature type="signal peptide" evidence="1">
    <location>
        <begin position="1"/>
        <end position="21"/>
    </location>
</feature>
<protein>
    <submittedName>
        <fullName evidence="2">Uncharacterized protein</fullName>
    </submittedName>
</protein>
<dbReference type="Proteomes" id="UP000184420">
    <property type="component" value="Unassembled WGS sequence"/>
</dbReference>
<sequence>MKTYYLMAALLPACCACHSSAPPKQERAVQIDTMELVAPPASQATRVASNEVSVANTDSTTYIRFGSSYLSLDWLQPTPDHNDFELHPDTIYLTLKHPHTLEGQMLTFTSPGNAKISVSQRYETSAIIDGNPIHVLRNWRHFKSDWETLIPEADNFFICKKYTHEQKRQFPVTSPLELQQYVFKHLGKDIYSKIAAISSFPQAPCKVAISRYYLKISGMLQHSSENINKLLIIDVPFK</sequence>
<dbReference type="RefSeq" id="WP_073084648.1">
    <property type="nucleotide sequence ID" value="NZ_FRBL01000007.1"/>
</dbReference>
<proteinExistence type="predicted"/>
<dbReference type="EMBL" id="FRBL01000007">
    <property type="protein sequence ID" value="SHM35352.1"/>
    <property type="molecule type" value="Genomic_DNA"/>
</dbReference>
<evidence type="ECO:0000313" key="3">
    <source>
        <dbReference type="Proteomes" id="UP000184420"/>
    </source>
</evidence>
<keyword evidence="1" id="KW-0732">Signal</keyword>
<dbReference type="STRING" id="1419482.SAMN05444266_107495"/>
<feature type="chain" id="PRO_5012116247" evidence="1">
    <location>
        <begin position="22"/>
        <end position="238"/>
    </location>
</feature>
<accession>A0A1M7I3J9</accession>
<reference evidence="2 3" key="1">
    <citation type="submission" date="2016-11" db="EMBL/GenBank/DDBJ databases">
        <authorList>
            <person name="Jaros S."/>
            <person name="Januszkiewicz K."/>
            <person name="Wedrychowicz H."/>
        </authorList>
    </citation>
    <scope>NUCLEOTIDE SEQUENCE [LARGE SCALE GENOMIC DNA]</scope>
    <source>
        <strain evidence="2 3">DSM 27406</strain>
    </source>
</reference>
<organism evidence="2 3">
    <name type="scientific">Chitinophaga jiangningensis</name>
    <dbReference type="NCBI Taxonomy" id="1419482"/>
    <lineage>
        <taxon>Bacteria</taxon>
        <taxon>Pseudomonadati</taxon>
        <taxon>Bacteroidota</taxon>
        <taxon>Chitinophagia</taxon>
        <taxon>Chitinophagales</taxon>
        <taxon>Chitinophagaceae</taxon>
        <taxon>Chitinophaga</taxon>
    </lineage>
</organism>
<evidence type="ECO:0000313" key="2">
    <source>
        <dbReference type="EMBL" id="SHM35352.1"/>
    </source>
</evidence>
<gene>
    <name evidence="2" type="ORF">SAMN05444266_107495</name>
</gene>
<name>A0A1M7I3J9_9BACT</name>